<evidence type="ECO:0000313" key="2">
    <source>
        <dbReference type="EMBL" id="AFX99444.1"/>
    </source>
</evidence>
<keyword evidence="1" id="KW-0472">Membrane</keyword>
<accession>K7YSF9</accession>
<dbReference type="KEGG" id="thal:A1OE_1270"/>
<dbReference type="EMBL" id="CP003539">
    <property type="protein sequence ID" value="AFX99444.1"/>
    <property type="molecule type" value="Genomic_DNA"/>
</dbReference>
<evidence type="ECO:0000313" key="3">
    <source>
        <dbReference type="Proteomes" id="UP000010077"/>
    </source>
</evidence>
<dbReference type="Proteomes" id="UP000010077">
    <property type="component" value="Chromosome"/>
</dbReference>
<feature type="transmembrane region" description="Helical" evidence="1">
    <location>
        <begin position="16"/>
        <end position="40"/>
    </location>
</feature>
<keyword evidence="1" id="KW-1133">Transmembrane helix</keyword>
<name>K7YSF9_9PROT</name>
<dbReference type="AlphaFoldDB" id="K7YSF9"/>
<gene>
    <name evidence="2" type="ORF">A1OE_1270</name>
</gene>
<reference evidence="2 3" key="1">
    <citation type="journal article" date="2012" name="Proc. Natl. Acad. Sci. U.S.A.">
        <title>Genome streamlining and chemical defense in a coral reef symbiosis.</title>
        <authorList>
            <person name="Kwan J.C."/>
            <person name="Donia M.S."/>
            <person name="Han A.W."/>
            <person name="Hirose E."/>
            <person name="Haygood M.G."/>
            <person name="Schmidt E.W."/>
        </authorList>
    </citation>
    <scope>NUCLEOTIDE SEQUENCE [LARGE SCALE GENOMIC DNA]</scope>
    <source>
        <strain evidence="2 3">L2</strain>
    </source>
</reference>
<organism evidence="2 3">
    <name type="scientific">Candidatus Endolissoclinum faulkneri L2</name>
    <dbReference type="NCBI Taxonomy" id="1193729"/>
    <lineage>
        <taxon>Bacteria</taxon>
        <taxon>Pseudomonadati</taxon>
        <taxon>Pseudomonadota</taxon>
        <taxon>Alphaproteobacteria</taxon>
        <taxon>Rhodospirillales</taxon>
        <taxon>Rhodospirillaceae</taxon>
        <taxon>Candidatus Endolissoclinum</taxon>
    </lineage>
</organism>
<evidence type="ECO:0000256" key="1">
    <source>
        <dbReference type="SAM" id="Phobius"/>
    </source>
</evidence>
<dbReference type="STRING" id="1193729.A1OE_1270"/>
<keyword evidence="3" id="KW-1185">Reference proteome</keyword>
<protein>
    <submittedName>
        <fullName evidence="2">Uncharacterized protein</fullName>
    </submittedName>
</protein>
<sequence>MSTLIEINYRSTANCVWLIIIRSIVNILIKIHCFFFLYLISMNNYSWFI</sequence>
<keyword evidence="1" id="KW-0812">Transmembrane</keyword>
<dbReference type="HOGENOM" id="CLU_3133521_0_0_5"/>
<proteinExistence type="predicted"/>